<dbReference type="EMBL" id="JAVHJO010000001">
    <property type="protein sequence ID" value="KAK6544583.1"/>
    <property type="molecule type" value="Genomic_DNA"/>
</dbReference>
<keyword evidence="2" id="KW-1185">Reference proteome</keyword>
<dbReference type="Proteomes" id="UP001365542">
    <property type="component" value="Unassembled WGS sequence"/>
</dbReference>
<gene>
    <name evidence="1" type="ORF">TWF694_001271</name>
</gene>
<reference evidence="1 2" key="1">
    <citation type="submission" date="2019-10" db="EMBL/GenBank/DDBJ databases">
        <authorList>
            <person name="Palmer J.M."/>
        </authorList>
    </citation>
    <scope>NUCLEOTIDE SEQUENCE [LARGE SCALE GENOMIC DNA]</scope>
    <source>
        <strain evidence="1 2">TWF694</strain>
    </source>
</reference>
<accession>A0AAV9XRB4</accession>
<evidence type="ECO:0000313" key="1">
    <source>
        <dbReference type="EMBL" id="KAK6544583.1"/>
    </source>
</evidence>
<name>A0AAV9XRB4_9PEZI</name>
<organism evidence="1 2">
    <name type="scientific">Orbilia ellipsospora</name>
    <dbReference type="NCBI Taxonomy" id="2528407"/>
    <lineage>
        <taxon>Eukaryota</taxon>
        <taxon>Fungi</taxon>
        <taxon>Dikarya</taxon>
        <taxon>Ascomycota</taxon>
        <taxon>Pezizomycotina</taxon>
        <taxon>Orbiliomycetes</taxon>
        <taxon>Orbiliales</taxon>
        <taxon>Orbiliaceae</taxon>
        <taxon>Orbilia</taxon>
    </lineage>
</organism>
<sequence length="148" mass="16805">MGIQLFEETELHLRHRPQFSDGEHIRIVKQAMRILGKGAFKDAILDTKSIMSVIKNDSKFAAACRDSQTLQVYIPWITVENPYDISIPFSIKTMENWCVVMEFASMLNGGKKWSKYLDGIIKCEALTLVIEEVQARLPGISGFLLRSP</sequence>
<proteinExistence type="predicted"/>
<dbReference type="AlphaFoldDB" id="A0AAV9XRB4"/>
<comment type="caution">
    <text evidence="1">The sequence shown here is derived from an EMBL/GenBank/DDBJ whole genome shotgun (WGS) entry which is preliminary data.</text>
</comment>
<evidence type="ECO:0000313" key="2">
    <source>
        <dbReference type="Proteomes" id="UP001365542"/>
    </source>
</evidence>
<protein>
    <submittedName>
        <fullName evidence="1">Uncharacterized protein</fullName>
    </submittedName>
</protein>